<organism evidence="1 2">
    <name type="scientific">Sphingomonas paucimobilis NBRC 13935</name>
    <dbReference type="NCBI Taxonomy" id="1219050"/>
    <lineage>
        <taxon>Bacteria</taxon>
        <taxon>Pseudomonadati</taxon>
        <taxon>Pseudomonadota</taxon>
        <taxon>Alphaproteobacteria</taxon>
        <taxon>Sphingomonadales</taxon>
        <taxon>Sphingomonadaceae</taxon>
        <taxon>Sphingomonas</taxon>
    </lineage>
</organism>
<dbReference type="AlphaFoldDB" id="A0A0C9N409"/>
<sequence>MCVKSDDPSTPDVLPEPHVGASISELSRQSRVMRTMGTPFVADLLAAVDRQLDHAPHTARLIRSWGRTAASSAIAMRINAALHALARQGRVPLLSALYAGEHRRFDEAVALALASHDDLLVDWLHQVPQTNEVGRAAAFHAALMVLARDHGGVFDLFEIGASAGLNLNLARYAYDLGGVRTGDAHSPVHIAPAWHGSPPPNVPVVIGEARGVDLHPVDIHDPAACERLASFIFADQPERGARLENALALARRHPPHMAAGSAADWLAAQFSVPSTEERHRVVLHSMVLQYVGAEERGAIERVLARVGGEACRSRTFACIGFEWDERQERVELRLRSWPDGRDQVLAHCHPYGAWIEWIGM</sequence>
<keyword evidence="2" id="KW-1185">Reference proteome</keyword>
<dbReference type="Proteomes" id="UP000032025">
    <property type="component" value="Unassembled WGS sequence"/>
</dbReference>
<evidence type="ECO:0000313" key="1">
    <source>
        <dbReference type="EMBL" id="GAN14319.1"/>
    </source>
</evidence>
<dbReference type="PIRSF" id="PIRSF012608">
    <property type="entry name" value="UCP012608"/>
    <property type="match status" value="1"/>
</dbReference>
<name>A0A0C9N409_SPHPI</name>
<comment type="caution">
    <text evidence="1">The sequence shown here is derived from an EMBL/GenBank/DDBJ whole genome shotgun (WGS) entry which is preliminary data.</text>
</comment>
<dbReference type="InterPro" id="IPR011200">
    <property type="entry name" value="UCP012608"/>
</dbReference>
<gene>
    <name evidence="1" type="ORF">SP6_36_00380</name>
</gene>
<evidence type="ECO:0000313" key="2">
    <source>
        <dbReference type="Proteomes" id="UP000032025"/>
    </source>
</evidence>
<proteinExistence type="predicted"/>
<reference evidence="1 2" key="1">
    <citation type="submission" date="2014-08" db="EMBL/GenBank/DDBJ databases">
        <title>Whole genome shotgun sequence of Sphingomonas paucimobilis NBRC 13935.</title>
        <authorList>
            <person name="Hosoyama A."/>
            <person name="Hashimoto M."/>
            <person name="Hosoyama Y."/>
            <person name="Noguchi M."/>
            <person name="Uohara A."/>
            <person name="Ohji S."/>
            <person name="Katano-Makiyama Y."/>
            <person name="Ichikawa N."/>
            <person name="Kimura A."/>
            <person name="Yamazoe A."/>
            <person name="Fujita N."/>
        </authorList>
    </citation>
    <scope>NUCLEOTIDE SEQUENCE [LARGE SCALE GENOMIC DNA]</scope>
    <source>
        <strain evidence="1 2">NBRC 13935</strain>
    </source>
</reference>
<dbReference type="Pfam" id="PF10094">
    <property type="entry name" value="DUF2332"/>
    <property type="match status" value="1"/>
</dbReference>
<protein>
    <submittedName>
        <fullName evidence="1">DNA, contig: SP636</fullName>
    </submittedName>
</protein>
<accession>A0A0C9N409</accession>
<dbReference type="EMBL" id="BBJS01000036">
    <property type="protein sequence ID" value="GAN14319.1"/>
    <property type="molecule type" value="Genomic_DNA"/>
</dbReference>